<evidence type="ECO:0000313" key="1">
    <source>
        <dbReference type="EMBL" id="ASM75252.1"/>
    </source>
</evidence>
<keyword evidence="2" id="KW-1185">Reference proteome</keyword>
<dbReference type="Proteomes" id="UP000199754">
    <property type="component" value="Plasmid pSMR1-3"/>
</dbReference>
<gene>
    <name evidence="1" type="ORF">SULPSESMR1_04533</name>
</gene>
<dbReference type="EMBL" id="CP022418">
    <property type="protein sequence ID" value="ASM75252.1"/>
    <property type="molecule type" value="Genomic_DNA"/>
</dbReference>
<geneLocation type="plasmid" evidence="1 2">
    <name>pSMR1-3</name>
</geneLocation>
<keyword evidence="1" id="KW-0614">Plasmid</keyword>
<protein>
    <submittedName>
        <fullName evidence="1">Uncharacterized protein</fullName>
    </submittedName>
</protein>
<proteinExistence type="predicted"/>
<name>A0A221K8B0_9RHOB</name>
<organism evidence="1 2">
    <name type="scientific">Pseudosulfitobacter pseudonitzschiae</name>
    <dbReference type="NCBI Taxonomy" id="1402135"/>
    <lineage>
        <taxon>Bacteria</taxon>
        <taxon>Pseudomonadati</taxon>
        <taxon>Pseudomonadota</taxon>
        <taxon>Alphaproteobacteria</taxon>
        <taxon>Rhodobacterales</taxon>
        <taxon>Roseobacteraceae</taxon>
        <taxon>Pseudosulfitobacter</taxon>
    </lineage>
</organism>
<sequence>MRLGAGRCCGGRFWGWKALLVQRRDLLRLHGCGGLPCVSGATKTQELIDLGLIRQIALAEMSGDPAAFKHQYPVGQICDKIKVLLHQQDRESALFAQKQQGLGHLFNDRGLDAFRWLVQQQEFR</sequence>
<evidence type="ECO:0000313" key="2">
    <source>
        <dbReference type="Proteomes" id="UP000199754"/>
    </source>
</evidence>
<dbReference type="KEGG" id="spse:SULPSESMR1_04533"/>
<reference evidence="1 2" key="1">
    <citation type="submission" date="2017-07" db="EMBL/GenBank/DDBJ databases">
        <title>Genome Sequence of Sulfitobacter pseudonitzschiae Strain SMR1 Isolated from a culture of the Diatom Skeletonema marinoi.</title>
        <authorList>
            <person name="Topel M."/>
            <person name="Pinder M.I.M."/>
            <person name="Johansson O.N."/>
            <person name="Kourtchenko O."/>
            <person name="Godhe A."/>
            <person name="Clarke A.K."/>
        </authorList>
    </citation>
    <scope>NUCLEOTIDE SEQUENCE [LARGE SCALE GENOMIC DNA]</scope>
    <source>
        <strain evidence="1 2">SMR1</strain>
        <plasmid evidence="1 2">pSMR1-3</plasmid>
    </source>
</reference>
<dbReference type="AlphaFoldDB" id="A0A221K8B0"/>
<accession>A0A221K8B0</accession>